<comment type="caution">
    <text evidence="4">The sequence shown here is derived from an EMBL/GenBank/DDBJ whole genome shotgun (WGS) entry which is preliminary data.</text>
</comment>
<evidence type="ECO:0000259" key="3">
    <source>
        <dbReference type="PROSITE" id="PS50075"/>
    </source>
</evidence>
<sequence length="92" mass="10171">MSREETIGHLLDDRLHAVSVVFGRILGEGVTIDPESDFFLLGGHSLLVIEAIAELRDRYGLQVPARQFLQDARVSAVAEACTRLDHTAGDRR</sequence>
<dbReference type="Pfam" id="PF00550">
    <property type="entry name" value="PP-binding"/>
    <property type="match status" value="1"/>
</dbReference>
<dbReference type="SUPFAM" id="SSF47336">
    <property type="entry name" value="ACP-like"/>
    <property type="match status" value="1"/>
</dbReference>
<keyword evidence="1" id="KW-0596">Phosphopantetheine</keyword>
<evidence type="ECO:0000313" key="4">
    <source>
        <dbReference type="EMBL" id="GIH25287.1"/>
    </source>
</evidence>
<dbReference type="EMBL" id="BOOA01000027">
    <property type="protein sequence ID" value="GIH25287.1"/>
    <property type="molecule type" value="Genomic_DNA"/>
</dbReference>
<dbReference type="Proteomes" id="UP000640052">
    <property type="component" value="Unassembled WGS sequence"/>
</dbReference>
<dbReference type="InterPro" id="IPR006162">
    <property type="entry name" value="Ppantetheine_attach_site"/>
</dbReference>
<gene>
    <name evidence="4" type="ORF">Aph01nite_35970</name>
</gene>
<dbReference type="InterPro" id="IPR020806">
    <property type="entry name" value="PKS_PP-bd"/>
</dbReference>
<dbReference type="AlphaFoldDB" id="A0A919QFH3"/>
<name>A0A919QFH3_9ACTN</name>
<dbReference type="Gene3D" id="1.10.1200.10">
    <property type="entry name" value="ACP-like"/>
    <property type="match status" value="1"/>
</dbReference>
<feature type="domain" description="Carrier" evidence="3">
    <location>
        <begin position="9"/>
        <end position="85"/>
    </location>
</feature>
<dbReference type="PROSITE" id="PS50075">
    <property type="entry name" value="CARRIER"/>
    <property type="match status" value="1"/>
</dbReference>
<evidence type="ECO:0000256" key="2">
    <source>
        <dbReference type="ARBA" id="ARBA00022553"/>
    </source>
</evidence>
<evidence type="ECO:0000313" key="5">
    <source>
        <dbReference type="Proteomes" id="UP000640052"/>
    </source>
</evidence>
<protein>
    <recommendedName>
        <fullName evidence="3">Carrier domain-containing protein</fullName>
    </recommendedName>
</protein>
<organism evidence="4 5">
    <name type="scientific">Acrocarpospora phusangensis</name>
    <dbReference type="NCBI Taxonomy" id="1070424"/>
    <lineage>
        <taxon>Bacteria</taxon>
        <taxon>Bacillati</taxon>
        <taxon>Actinomycetota</taxon>
        <taxon>Actinomycetes</taxon>
        <taxon>Streptosporangiales</taxon>
        <taxon>Streptosporangiaceae</taxon>
        <taxon>Acrocarpospora</taxon>
    </lineage>
</organism>
<accession>A0A919QFH3</accession>
<evidence type="ECO:0000256" key="1">
    <source>
        <dbReference type="ARBA" id="ARBA00022450"/>
    </source>
</evidence>
<keyword evidence="5" id="KW-1185">Reference proteome</keyword>
<dbReference type="InterPro" id="IPR009081">
    <property type="entry name" value="PP-bd_ACP"/>
</dbReference>
<dbReference type="RefSeq" id="WP_204042023.1">
    <property type="nucleotide sequence ID" value="NZ_BOOA01000027.1"/>
</dbReference>
<dbReference type="GO" id="GO:0031177">
    <property type="term" value="F:phosphopantetheine binding"/>
    <property type="evidence" value="ECO:0007669"/>
    <property type="project" value="InterPro"/>
</dbReference>
<dbReference type="InterPro" id="IPR036736">
    <property type="entry name" value="ACP-like_sf"/>
</dbReference>
<proteinExistence type="predicted"/>
<reference evidence="4" key="1">
    <citation type="submission" date="2021-01" db="EMBL/GenBank/DDBJ databases">
        <title>Whole genome shotgun sequence of Acrocarpospora phusangensis NBRC 108782.</title>
        <authorList>
            <person name="Komaki H."/>
            <person name="Tamura T."/>
        </authorList>
    </citation>
    <scope>NUCLEOTIDE SEQUENCE</scope>
    <source>
        <strain evidence="4">NBRC 108782</strain>
    </source>
</reference>
<keyword evidence="2" id="KW-0597">Phosphoprotein</keyword>
<dbReference type="PROSITE" id="PS00012">
    <property type="entry name" value="PHOSPHOPANTETHEINE"/>
    <property type="match status" value="1"/>
</dbReference>
<dbReference type="SMART" id="SM00823">
    <property type="entry name" value="PKS_PP"/>
    <property type="match status" value="1"/>
</dbReference>